<proteinExistence type="predicted"/>
<organism evidence="2">
    <name type="scientific">Corynebacterium jeikeium</name>
    <dbReference type="NCBI Taxonomy" id="38289"/>
    <lineage>
        <taxon>Bacteria</taxon>
        <taxon>Bacillati</taxon>
        <taxon>Actinomycetota</taxon>
        <taxon>Actinomycetes</taxon>
        <taxon>Mycobacteriales</taxon>
        <taxon>Corynebacteriaceae</taxon>
        <taxon>Corynebacterium</taxon>
    </lineage>
</organism>
<feature type="region of interest" description="Disordered" evidence="1">
    <location>
        <begin position="146"/>
        <end position="197"/>
    </location>
</feature>
<evidence type="ECO:0000313" key="2">
    <source>
        <dbReference type="EMBL" id="AAL85938.1"/>
    </source>
</evidence>
<name>Q8RLN2_CORJE</name>
<feature type="compositionally biased region" description="Basic and acidic residues" evidence="1">
    <location>
        <begin position="146"/>
        <end position="166"/>
    </location>
</feature>
<dbReference type="AlphaFoldDB" id="Q8RLN2"/>
<dbReference type="EMBL" id="AY079086">
    <property type="protein sequence ID" value="AAL85938.1"/>
    <property type="molecule type" value="Genomic_DNA"/>
</dbReference>
<gene>
    <name evidence="2" type="primary">ypkD</name>
</gene>
<sequence>METPPETTPLHCVECGMRLFYAGVGRKPRYCSQTCRSRAWEKRRAARDGLIAQEVVERPVEVYKPIDAEQVTQWLSGHPRRLSTVLKLMEWTDEHLEAFRNGLEHSAEELSLIPIAEKERLESALRETFYLKNDLAYQQHRLREQKKENAALRRELERSNSRERPNGRKRPNSAEAPVPVAEQCPAAKVAPMPMSSGETKTIKMRGQLVTVPARWSRKQIRQWMRDNGR</sequence>
<evidence type="ECO:0000256" key="1">
    <source>
        <dbReference type="SAM" id="MobiDB-lite"/>
    </source>
</evidence>
<accession>Q8RLN2</accession>
<keyword evidence="2" id="KW-0614">Plasmid</keyword>
<geneLocation type="plasmid" evidence="2">
    <name>pK64</name>
</geneLocation>
<reference evidence="2" key="1">
    <citation type="journal article" date="2004" name="Plasmid">
        <title>Comparative genomics identified two conserved DNA modules in a corynebacterial plasmid family present in clinical isolates of the opportunistic human pathogen Corynebacterium jeikeium.</title>
        <authorList>
            <person name="Tauch A."/>
            <person name="Bischoff N."/>
            <person name="Puhler A."/>
            <person name="Kalinowski J."/>
        </authorList>
    </citation>
    <scope>NUCLEOTIDE SEQUENCE</scope>
    <source>
        <strain evidence="2">K64</strain>
        <plasmid evidence="2">pK64</plasmid>
    </source>
</reference>
<protein>
    <submittedName>
        <fullName evidence="2">YpkD</fullName>
    </submittedName>
</protein>